<accession>A0A8S1YK91</accession>
<proteinExistence type="predicted"/>
<reference evidence="1" key="1">
    <citation type="submission" date="2021-01" db="EMBL/GenBank/DDBJ databases">
        <authorList>
            <consortium name="Genoscope - CEA"/>
            <person name="William W."/>
        </authorList>
    </citation>
    <scope>NUCLEOTIDE SEQUENCE</scope>
</reference>
<comment type="caution">
    <text evidence="1">The sequence shown here is derived from an EMBL/GenBank/DDBJ whole genome shotgun (WGS) entry which is preliminary data.</text>
</comment>
<name>A0A8S1YK91_PAROT</name>
<dbReference type="Proteomes" id="UP000683925">
    <property type="component" value="Unassembled WGS sequence"/>
</dbReference>
<evidence type="ECO:0000313" key="1">
    <source>
        <dbReference type="EMBL" id="CAD8214269.1"/>
    </source>
</evidence>
<gene>
    <name evidence="1" type="ORF">POCTA_138.1.T1720039</name>
</gene>
<dbReference type="AlphaFoldDB" id="A0A8S1YK91"/>
<evidence type="ECO:0000313" key="2">
    <source>
        <dbReference type="Proteomes" id="UP000683925"/>
    </source>
</evidence>
<protein>
    <submittedName>
        <fullName evidence="1">Uncharacterized protein</fullName>
    </submittedName>
</protein>
<keyword evidence="2" id="KW-1185">Reference proteome</keyword>
<sequence>MQIDQLQSSHDNTVQYPPFLSLTEANEITNCTNQLQIIQVINFLGMLNNNSSLVAQNEGIISQTKRLLHDRYLQISNH</sequence>
<dbReference type="EMBL" id="CAJJDP010000176">
    <property type="protein sequence ID" value="CAD8214269.1"/>
    <property type="molecule type" value="Genomic_DNA"/>
</dbReference>
<organism evidence="1 2">
    <name type="scientific">Paramecium octaurelia</name>
    <dbReference type="NCBI Taxonomy" id="43137"/>
    <lineage>
        <taxon>Eukaryota</taxon>
        <taxon>Sar</taxon>
        <taxon>Alveolata</taxon>
        <taxon>Ciliophora</taxon>
        <taxon>Intramacronucleata</taxon>
        <taxon>Oligohymenophorea</taxon>
        <taxon>Peniculida</taxon>
        <taxon>Parameciidae</taxon>
        <taxon>Paramecium</taxon>
    </lineage>
</organism>